<evidence type="ECO:0000313" key="1">
    <source>
        <dbReference type="EMBL" id="MFD1237040.1"/>
    </source>
</evidence>
<keyword evidence="2" id="KW-1185">Reference proteome</keyword>
<dbReference type="EMBL" id="JBHTMB010000261">
    <property type="protein sequence ID" value="MFD1237040.1"/>
    <property type="molecule type" value="Genomic_DNA"/>
</dbReference>
<evidence type="ECO:0000313" key="2">
    <source>
        <dbReference type="Proteomes" id="UP001597182"/>
    </source>
</evidence>
<proteinExistence type="predicted"/>
<accession>A0ABW3VQJ9</accession>
<organism evidence="1 2">
    <name type="scientific">Pseudonocardia benzenivorans</name>
    <dbReference type="NCBI Taxonomy" id="228005"/>
    <lineage>
        <taxon>Bacteria</taxon>
        <taxon>Bacillati</taxon>
        <taxon>Actinomycetota</taxon>
        <taxon>Actinomycetes</taxon>
        <taxon>Pseudonocardiales</taxon>
        <taxon>Pseudonocardiaceae</taxon>
        <taxon>Pseudonocardia</taxon>
    </lineage>
</organism>
<dbReference type="Proteomes" id="UP001597182">
    <property type="component" value="Unassembled WGS sequence"/>
</dbReference>
<comment type="caution">
    <text evidence="1">The sequence shown here is derived from an EMBL/GenBank/DDBJ whole genome shotgun (WGS) entry which is preliminary data.</text>
</comment>
<name>A0ABW3VQJ9_9PSEU</name>
<gene>
    <name evidence="1" type="ORF">ACFQ34_27460</name>
</gene>
<sequence>MQERERPGPGRAAATVALGALVAALAAGWVSTADPAIANRGWDAGHTWESSQLT</sequence>
<reference evidence="2" key="1">
    <citation type="journal article" date="2019" name="Int. J. Syst. Evol. Microbiol.">
        <title>The Global Catalogue of Microorganisms (GCM) 10K type strain sequencing project: providing services to taxonomists for standard genome sequencing and annotation.</title>
        <authorList>
            <consortium name="The Broad Institute Genomics Platform"/>
            <consortium name="The Broad Institute Genome Sequencing Center for Infectious Disease"/>
            <person name="Wu L."/>
            <person name="Ma J."/>
        </authorList>
    </citation>
    <scope>NUCLEOTIDE SEQUENCE [LARGE SCALE GENOMIC DNA]</scope>
    <source>
        <strain evidence="2">CCUG 49018</strain>
    </source>
</reference>
<protein>
    <submittedName>
        <fullName evidence="1">Uncharacterized protein</fullName>
    </submittedName>
</protein>
<dbReference type="RefSeq" id="WP_013675249.1">
    <property type="nucleotide sequence ID" value="NZ_BAABKS010000074.1"/>
</dbReference>